<dbReference type="InterPro" id="IPR013108">
    <property type="entry name" value="Amidohydro_3"/>
</dbReference>
<comment type="caution">
    <text evidence="2">The sequence shown here is derived from an EMBL/GenBank/DDBJ whole genome shotgun (WGS) entry which is preliminary data.</text>
</comment>
<dbReference type="SUPFAM" id="SSF51338">
    <property type="entry name" value="Composite domain of metallo-dependent hydrolases"/>
    <property type="match status" value="1"/>
</dbReference>
<reference evidence="2" key="1">
    <citation type="submission" date="2021-04" db="EMBL/GenBank/DDBJ databases">
        <title>Sinoanaerobacter chloroacetimidivorans sp. nov., an obligate anaerobic bacterium isolated from anaerobic sludge.</title>
        <authorList>
            <person name="Bao Y."/>
        </authorList>
    </citation>
    <scope>NUCLEOTIDE SEQUENCE</scope>
    <source>
        <strain evidence="2">BAD-6</strain>
    </source>
</reference>
<proteinExistence type="predicted"/>
<dbReference type="SUPFAM" id="SSF51556">
    <property type="entry name" value="Metallo-dependent hydrolases"/>
    <property type="match status" value="1"/>
</dbReference>
<dbReference type="PANTHER" id="PTHR22642">
    <property type="entry name" value="IMIDAZOLONEPROPIONASE"/>
    <property type="match status" value="1"/>
</dbReference>
<accession>A0A8J7W0G3</accession>
<gene>
    <name evidence="2" type="ORF">KCX82_05485</name>
</gene>
<dbReference type="Gene3D" id="3.20.20.140">
    <property type="entry name" value="Metal-dependent hydrolases"/>
    <property type="match status" value="1"/>
</dbReference>
<dbReference type="GO" id="GO:0016810">
    <property type="term" value="F:hydrolase activity, acting on carbon-nitrogen (but not peptide) bonds"/>
    <property type="evidence" value="ECO:0007669"/>
    <property type="project" value="InterPro"/>
</dbReference>
<name>A0A8J7W0G3_9FIRM</name>
<dbReference type="EMBL" id="JAGSND010000003">
    <property type="protein sequence ID" value="MBR0597313.1"/>
    <property type="molecule type" value="Genomic_DNA"/>
</dbReference>
<dbReference type="Proteomes" id="UP000675664">
    <property type="component" value="Unassembled WGS sequence"/>
</dbReference>
<protein>
    <submittedName>
        <fullName evidence="2">Amidohydrolase</fullName>
    </submittedName>
</protein>
<evidence type="ECO:0000259" key="1">
    <source>
        <dbReference type="Pfam" id="PF07969"/>
    </source>
</evidence>
<dbReference type="InterPro" id="IPR011059">
    <property type="entry name" value="Metal-dep_hydrolase_composite"/>
</dbReference>
<feature type="domain" description="Amidohydrolase 3" evidence="1">
    <location>
        <begin position="61"/>
        <end position="558"/>
    </location>
</feature>
<dbReference type="PANTHER" id="PTHR22642:SF2">
    <property type="entry name" value="PROTEIN LONG AFTER FAR-RED 3"/>
    <property type="match status" value="1"/>
</dbReference>
<dbReference type="InterPro" id="IPR032466">
    <property type="entry name" value="Metal_Hydrolase"/>
</dbReference>
<evidence type="ECO:0000313" key="2">
    <source>
        <dbReference type="EMBL" id="MBR0597313.1"/>
    </source>
</evidence>
<dbReference type="RefSeq" id="WP_227017451.1">
    <property type="nucleotide sequence ID" value="NZ_JAGSND010000003.1"/>
</dbReference>
<dbReference type="InterPro" id="IPR033932">
    <property type="entry name" value="YtcJ-like"/>
</dbReference>
<keyword evidence="3" id="KW-1185">Reference proteome</keyword>
<dbReference type="CDD" id="cd01300">
    <property type="entry name" value="YtcJ_like"/>
    <property type="match status" value="1"/>
</dbReference>
<organism evidence="2 3">
    <name type="scientific">Sinanaerobacter chloroacetimidivorans</name>
    <dbReference type="NCBI Taxonomy" id="2818044"/>
    <lineage>
        <taxon>Bacteria</taxon>
        <taxon>Bacillati</taxon>
        <taxon>Bacillota</taxon>
        <taxon>Clostridia</taxon>
        <taxon>Peptostreptococcales</taxon>
        <taxon>Anaerovoracaceae</taxon>
        <taxon>Sinanaerobacter</taxon>
    </lineage>
</organism>
<dbReference type="AlphaFoldDB" id="A0A8J7W0G3"/>
<reference evidence="2" key="2">
    <citation type="submission" date="2021-04" db="EMBL/GenBank/DDBJ databases">
        <authorList>
            <person name="Liu J."/>
        </authorList>
    </citation>
    <scope>NUCLEOTIDE SEQUENCE</scope>
    <source>
        <strain evidence="2">BAD-6</strain>
    </source>
</reference>
<dbReference type="Pfam" id="PF07969">
    <property type="entry name" value="Amidohydro_3"/>
    <property type="match status" value="1"/>
</dbReference>
<evidence type="ECO:0000313" key="3">
    <source>
        <dbReference type="Proteomes" id="UP000675664"/>
    </source>
</evidence>
<sequence>MGESISAHDYLTATLVLKNGAVYTMDDKDTVAAAVAVHDDKIIYVGNDMEAERYIGKDTVVINLEGKMVAPGFVDGHIHAASEQVAKMYCVYLADTEPTIDAYQTALREFAEKNPEAPIIFGLNFQINAFDDGPTKEMLDQIVSDKPVVIADTSYHAFWLNSQALKEIGVTKETKTPAGGRIVRDSHGEPTGYLIDCQELWRPLEESLIITPDQYMEAFQMLEKESMAKGITAVNSLGVELSGEVLWKTISDYAKTGRMTLRTNYSLNMAPEDDVNEVIKTMRNGQQYVSDLLNVTVVKLFTDGVVEGKTAYLLDPYAPETGLPADFRGEPIWEDDELKKAIAAIDKAGFQVHIHAIGDGAACQSLDAIEYAFNQNGKREARHTLTHLTIIHHDDILRMGEMGVIAAMQPIWFYKDPLFSEFDRQMLGEERFWQMYAIRDMLDAGILMTGSSDSPTTPDNRPLAGIETAVTQCSPYEEERYDESYVRNPDQRVTVLEMLKVYTINGAKQMFMDKLIGSIEIGKKADMVILEEDITHIRPQGISETKVICTIFDGKIIYLNN</sequence>
<dbReference type="Gene3D" id="3.10.310.70">
    <property type="match status" value="1"/>
</dbReference>
<dbReference type="Gene3D" id="2.30.40.10">
    <property type="entry name" value="Urease, subunit C, domain 1"/>
    <property type="match status" value="1"/>
</dbReference>